<sequence>MNLPPYSRFPVLASATVLLRPVQPADAESLFEISFYDARPAQNPPEAAAMQARIAADYQLGTAIHWAIVRVATAEVVGTLGFYRGFAHSTGELGCVLKPAFRGLGLMRAAMQLAIDFGLHEMKLAQLVAVTTRPNEAAIRLLERLGFAETADLPGEAVAYVLRRVPESA</sequence>
<reference evidence="2" key="1">
    <citation type="submission" date="2022-03" db="EMBL/GenBank/DDBJ databases">
        <title>Bacterial whole genome sequence for Hymenobacter sp. DH14.</title>
        <authorList>
            <person name="Le V."/>
        </authorList>
    </citation>
    <scope>NUCLEOTIDE SEQUENCE</scope>
    <source>
        <strain evidence="2">DH14</strain>
    </source>
</reference>
<gene>
    <name evidence="2" type="ORF">MON38_03175</name>
</gene>
<name>A0A9X1VCJ9_9BACT</name>
<dbReference type="PANTHER" id="PTHR43792">
    <property type="entry name" value="GNAT FAMILY, PUTATIVE (AFU_ORTHOLOGUE AFUA_3G00765)-RELATED-RELATED"/>
    <property type="match status" value="1"/>
</dbReference>
<dbReference type="PANTHER" id="PTHR43792:SF9">
    <property type="entry name" value="RIBOSOMAL-PROTEIN-ALANINE ACETYLTRANSFERASE"/>
    <property type="match status" value="1"/>
</dbReference>
<dbReference type="Proteomes" id="UP001139193">
    <property type="component" value="Unassembled WGS sequence"/>
</dbReference>
<dbReference type="InterPro" id="IPR000182">
    <property type="entry name" value="GNAT_dom"/>
</dbReference>
<comment type="caution">
    <text evidence="2">The sequence shown here is derived from an EMBL/GenBank/DDBJ whole genome shotgun (WGS) entry which is preliminary data.</text>
</comment>
<dbReference type="PROSITE" id="PS51186">
    <property type="entry name" value="GNAT"/>
    <property type="match status" value="1"/>
</dbReference>
<accession>A0A9X1VCJ9</accession>
<feature type="domain" description="N-acetyltransferase" evidence="1">
    <location>
        <begin position="17"/>
        <end position="167"/>
    </location>
</feature>
<dbReference type="InterPro" id="IPR051531">
    <property type="entry name" value="N-acetyltransferase"/>
</dbReference>
<proteinExistence type="predicted"/>
<dbReference type="GO" id="GO:0008999">
    <property type="term" value="F:protein-N-terminal-alanine acetyltransferase activity"/>
    <property type="evidence" value="ECO:0007669"/>
    <property type="project" value="TreeGrafter"/>
</dbReference>
<organism evidence="2 3">
    <name type="scientific">Hymenobacter cyanobacteriorum</name>
    <dbReference type="NCBI Taxonomy" id="2926463"/>
    <lineage>
        <taxon>Bacteria</taxon>
        <taxon>Pseudomonadati</taxon>
        <taxon>Bacteroidota</taxon>
        <taxon>Cytophagia</taxon>
        <taxon>Cytophagales</taxon>
        <taxon>Hymenobacteraceae</taxon>
        <taxon>Hymenobacter</taxon>
    </lineage>
</organism>
<dbReference type="SUPFAM" id="SSF55729">
    <property type="entry name" value="Acyl-CoA N-acyltransferases (Nat)"/>
    <property type="match status" value="1"/>
</dbReference>
<dbReference type="GO" id="GO:0005737">
    <property type="term" value="C:cytoplasm"/>
    <property type="evidence" value="ECO:0007669"/>
    <property type="project" value="TreeGrafter"/>
</dbReference>
<evidence type="ECO:0000259" key="1">
    <source>
        <dbReference type="PROSITE" id="PS51186"/>
    </source>
</evidence>
<dbReference type="InterPro" id="IPR016181">
    <property type="entry name" value="Acyl_CoA_acyltransferase"/>
</dbReference>
<dbReference type="RefSeq" id="WP_241934680.1">
    <property type="nucleotide sequence ID" value="NZ_JALBGC010000001.1"/>
</dbReference>
<protein>
    <submittedName>
        <fullName evidence="2">GNAT family N-acetyltransferase</fullName>
    </submittedName>
</protein>
<dbReference type="AlphaFoldDB" id="A0A9X1VCJ9"/>
<dbReference type="CDD" id="cd04301">
    <property type="entry name" value="NAT_SF"/>
    <property type="match status" value="1"/>
</dbReference>
<dbReference type="Pfam" id="PF13302">
    <property type="entry name" value="Acetyltransf_3"/>
    <property type="match status" value="1"/>
</dbReference>
<evidence type="ECO:0000313" key="3">
    <source>
        <dbReference type="Proteomes" id="UP001139193"/>
    </source>
</evidence>
<evidence type="ECO:0000313" key="2">
    <source>
        <dbReference type="EMBL" id="MCI1186406.1"/>
    </source>
</evidence>
<dbReference type="Gene3D" id="3.40.630.30">
    <property type="match status" value="1"/>
</dbReference>
<keyword evidence="3" id="KW-1185">Reference proteome</keyword>
<dbReference type="EMBL" id="JALBGC010000001">
    <property type="protein sequence ID" value="MCI1186406.1"/>
    <property type="molecule type" value="Genomic_DNA"/>
</dbReference>